<evidence type="ECO:0000313" key="4">
    <source>
        <dbReference type="Proteomes" id="UP001234989"/>
    </source>
</evidence>
<reference evidence="3" key="1">
    <citation type="submission" date="2023-08" db="EMBL/GenBank/DDBJ databases">
        <title>A de novo genome assembly of Solanum verrucosum Schlechtendal, a Mexican diploid species geographically isolated from the other diploid A-genome species in potato relatives.</title>
        <authorList>
            <person name="Hosaka K."/>
        </authorList>
    </citation>
    <scope>NUCLEOTIDE SEQUENCE</scope>
    <source>
        <tissue evidence="3">Young leaves</tissue>
    </source>
</reference>
<accession>A0AAF0Q044</accession>
<feature type="domain" description="DUF4216" evidence="2">
    <location>
        <begin position="67"/>
        <end position="139"/>
    </location>
</feature>
<dbReference type="PANTHER" id="PTHR48258:SF11">
    <property type="entry name" value="TDCA1-ORF2 PROTEIN"/>
    <property type="match status" value="1"/>
</dbReference>
<dbReference type="EMBL" id="CP133613">
    <property type="protein sequence ID" value="WMV14309.1"/>
    <property type="molecule type" value="Genomic_DNA"/>
</dbReference>
<organism evidence="3 4">
    <name type="scientific">Solanum verrucosum</name>
    <dbReference type="NCBI Taxonomy" id="315347"/>
    <lineage>
        <taxon>Eukaryota</taxon>
        <taxon>Viridiplantae</taxon>
        <taxon>Streptophyta</taxon>
        <taxon>Embryophyta</taxon>
        <taxon>Tracheophyta</taxon>
        <taxon>Spermatophyta</taxon>
        <taxon>Magnoliopsida</taxon>
        <taxon>eudicotyledons</taxon>
        <taxon>Gunneridae</taxon>
        <taxon>Pentapetalae</taxon>
        <taxon>asterids</taxon>
        <taxon>lamiids</taxon>
        <taxon>Solanales</taxon>
        <taxon>Solanaceae</taxon>
        <taxon>Solanoideae</taxon>
        <taxon>Solaneae</taxon>
        <taxon>Solanum</taxon>
    </lineage>
</organism>
<sequence length="177" mass="20885">MADLLTLSRGPMKYVTRFKGYIINGYRFHVQDYDKGLRTQNCGIVVAGETDEEGKIIDYYGDLTDILELQFIGGRRLVLFRCMWFDVYDNERGVKMDEYDFVSVNPQRFLKTDEPFVLANQASQVFYARDHSNKGWNVVRKFLPRDTFDDMQKNDNDSEDLHYSIDRKRKRTHPGLE</sequence>
<feature type="compositionally biased region" description="Basic and acidic residues" evidence="1">
    <location>
        <begin position="153"/>
        <end position="166"/>
    </location>
</feature>
<dbReference type="Proteomes" id="UP001234989">
    <property type="component" value="Chromosome 2"/>
</dbReference>
<evidence type="ECO:0000259" key="2">
    <source>
        <dbReference type="Pfam" id="PF13952"/>
    </source>
</evidence>
<dbReference type="Pfam" id="PF13952">
    <property type="entry name" value="DUF4216"/>
    <property type="match status" value="1"/>
</dbReference>
<feature type="region of interest" description="Disordered" evidence="1">
    <location>
        <begin position="153"/>
        <end position="177"/>
    </location>
</feature>
<keyword evidence="4" id="KW-1185">Reference proteome</keyword>
<name>A0AAF0Q044_SOLVR</name>
<protein>
    <recommendedName>
        <fullName evidence="2">DUF4216 domain-containing protein</fullName>
    </recommendedName>
</protein>
<feature type="compositionally biased region" description="Basic residues" evidence="1">
    <location>
        <begin position="167"/>
        <end position="177"/>
    </location>
</feature>
<dbReference type="AlphaFoldDB" id="A0AAF0Q044"/>
<dbReference type="InterPro" id="IPR025312">
    <property type="entry name" value="DUF4216"/>
</dbReference>
<dbReference type="PANTHER" id="PTHR48258">
    <property type="entry name" value="DUF4218 DOMAIN-CONTAINING PROTEIN-RELATED"/>
    <property type="match status" value="1"/>
</dbReference>
<gene>
    <name evidence="3" type="ORF">MTR67_007694</name>
</gene>
<evidence type="ECO:0000256" key="1">
    <source>
        <dbReference type="SAM" id="MobiDB-lite"/>
    </source>
</evidence>
<evidence type="ECO:0000313" key="3">
    <source>
        <dbReference type="EMBL" id="WMV14309.1"/>
    </source>
</evidence>
<proteinExistence type="predicted"/>